<dbReference type="GO" id="GO:0006412">
    <property type="term" value="P:translation"/>
    <property type="evidence" value="ECO:0007669"/>
    <property type="project" value="TreeGrafter"/>
</dbReference>
<feature type="compositionally biased region" description="Basic and acidic residues" evidence="7">
    <location>
        <begin position="29"/>
        <end position="44"/>
    </location>
</feature>
<dbReference type="PANTHER" id="PTHR21338:SF0">
    <property type="entry name" value="LARGE RIBOSOMAL SUBUNIT PROTEIN ML41"/>
    <property type="match status" value="1"/>
</dbReference>
<reference evidence="8 9" key="1">
    <citation type="journal article" date="2012" name="Genome Biol.">
        <title>Genome and low-iron response of an oceanic diatom adapted to chronic iron limitation.</title>
        <authorList>
            <person name="Lommer M."/>
            <person name="Specht M."/>
            <person name="Roy A.S."/>
            <person name="Kraemer L."/>
            <person name="Andreson R."/>
            <person name="Gutowska M.A."/>
            <person name="Wolf J."/>
            <person name="Bergner S.V."/>
            <person name="Schilhabel M.B."/>
            <person name="Klostermeier U.C."/>
            <person name="Beiko R.G."/>
            <person name="Rosenstiel P."/>
            <person name="Hippler M."/>
            <person name="Laroche J."/>
        </authorList>
    </citation>
    <scope>NUCLEOTIDE SEQUENCE [LARGE SCALE GENOMIC DNA]</scope>
    <source>
        <strain evidence="8 9">CCMP1005</strain>
    </source>
</reference>
<keyword evidence="5" id="KW-0496">Mitochondrion</keyword>
<keyword evidence="6" id="KW-0687">Ribonucleoprotein</keyword>
<evidence type="ECO:0000256" key="5">
    <source>
        <dbReference type="ARBA" id="ARBA00023128"/>
    </source>
</evidence>
<evidence type="ECO:0000256" key="6">
    <source>
        <dbReference type="ARBA" id="ARBA00023274"/>
    </source>
</evidence>
<feature type="region of interest" description="Disordered" evidence="7">
    <location>
        <begin position="1"/>
        <end position="80"/>
    </location>
</feature>
<feature type="compositionally biased region" description="Polar residues" evidence="7">
    <location>
        <begin position="45"/>
        <end position="67"/>
    </location>
</feature>
<keyword evidence="4" id="KW-0689">Ribosomal protein</keyword>
<comment type="similarity">
    <text evidence="2">Belongs to the mitochondrion-specific ribosomal protein mL41 family.</text>
</comment>
<accession>K0SRM2</accession>
<dbReference type="GO" id="GO:0005762">
    <property type="term" value="C:mitochondrial large ribosomal subunit"/>
    <property type="evidence" value="ECO:0007669"/>
    <property type="project" value="InterPro"/>
</dbReference>
<keyword evidence="9" id="KW-1185">Reference proteome</keyword>
<feature type="non-terminal residue" evidence="8">
    <location>
        <position position="1"/>
    </location>
</feature>
<dbReference type="OrthoDB" id="408933at2759"/>
<dbReference type="AlphaFoldDB" id="K0SRM2"/>
<dbReference type="EMBL" id="AGNL01020523">
    <property type="protein sequence ID" value="EJK60982.1"/>
    <property type="molecule type" value="Genomic_DNA"/>
</dbReference>
<name>K0SRM2_THAOC</name>
<evidence type="ECO:0000256" key="3">
    <source>
        <dbReference type="ARBA" id="ARBA00022946"/>
    </source>
</evidence>
<dbReference type="eggNOG" id="ENOG502RUN7">
    <property type="taxonomic scope" value="Eukaryota"/>
</dbReference>
<organism evidence="8 9">
    <name type="scientific">Thalassiosira oceanica</name>
    <name type="common">Marine diatom</name>
    <dbReference type="NCBI Taxonomy" id="159749"/>
    <lineage>
        <taxon>Eukaryota</taxon>
        <taxon>Sar</taxon>
        <taxon>Stramenopiles</taxon>
        <taxon>Ochrophyta</taxon>
        <taxon>Bacillariophyta</taxon>
        <taxon>Coscinodiscophyceae</taxon>
        <taxon>Thalassiosirophycidae</taxon>
        <taxon>Thalassiosirales</taxon>
        <taxon>Thalassiosiraceae</taxon>
        <taxon>Thalassiosira</taxon>
    </lineage>
</organism>
<evidence type="ECO:0000256" key="7">
    <source>
        <dbReference type="SAM" id="MobiDB-lite"/>
    </source>
</evidence>
<evidence type="ECO:0008006" key="10">
    <source>
        <dbReference type="Google" id="ProtNLM"/>
    </source>
</evidence>
<feature type="compositionally biased region" description="Basic and acidic residues" evidence="7">
    <location>
        <begin position="70"/>
        <end position="79"/>
    </location>
</feature>
<evidence type="ECO:0000256" key="1">
    <source>
        <dbReference type="ARBA" id="ARBA00004173"/>
    </source>
</evidence>
<evidence type="ECO:0000313" key="9">
    <source>
        <dbReference type="Proteomes" id="UP000266841"/>
    </source>
</evidence>
<sequence length="221" mass="24383">PARCQRPPAPGGPDQAPRESQAGPNTEGPKGKDEEQKEQAEDGTARSQQSVTVNHGRQATRQPQQTGRARRAETTKSLRFDGGGGEYLIMWMSMTQSLAGRCRSVALFLHRHTNTPTPAIISGLPCNSSPLNETTRRHMSKYLSKSATKRLPLNTKRAKKGYYKGKGCTSEGRLTSKGKFIADPLKKLNLIVPDLEGFTLKPYIARTVDKRPPEMRPQMVS</sequence>
<dbReference type="Pfam" id="PF09809">
    <property type="entry name" value="MRP-L27"/>
    <property type="match status" value="1"/>
</dbReference>
<dbReference type="PANTHER" id="PTHR21338">
    <property type="entry name" value="MITOCHONDRIAL RIBOSOMAL PROTEIN L41"/>
    <property type="match status" value="1"/>
</dbReference>
<dbReference type="GO" id="GO:0003735">
    <property type="term" value="F:structural constituent of ribosome"/>
    <property type="evidence" value="ECO:0007669"/>
    <property type="project" value="InterPro"/>
</dbReference>
<comment type="caution">
    <text evidence="8">The sequence shown here is derived from an EMBL/GenBank/DDBJ whole genome shotgun (WGS) entry which is preliminary data.</text>
</comment>
<evidence type="ECO:0000256" key="4">
    <source>
        <dbReference type="ARBA" id="ARBA00022980"/>
    </source>
</evidence>
<proteinExistence type="inferred from homology"/>
<protein>
    <recommendedName>
        <fullName evidence="10">39S ribosomal protein L41, mitochondrial</fullName>
    </recommendedName>
</protein>
<evidence type="ECO:0000313" key="8">
    <source>
        <dbReference type="EMBL" id="EJK60982.1"/>
    </source>
</evidence>
<evidence type="ECO:0000256" key="2">
    <source>
        <dbReference type="ARBA" id="ARBA00010152"/>
    </source>
</evidence>
<comment type="subcellular location">
    <subcellularLocation>
        <location evidence="1">Mitochondrion</location>
    </subcellularLocation>
</comment>
<gene>
    <name evidence="8" type="ORF">THAOC_18594</name>
</gene>
<keyword evidence="3" id="KW-0809">Transit peptide</keyword>
<dbReference type="InterPro" id="IPR019189">
    <property type="entry name" value="Ribosomal_mL41"/>
</dbReference>
<dbReference type="Proteomes" id="UP000266841">
    <property type="component" value="Unassembled WGS sequence"/>
</dbReference>